<evidence type="ECO:0000256" key="7">
    <source>
        <dbReference type="ARBA" id="ARBA00044507"/>
    </source>
</evidence>
<evidence type="ECO:0000313" key="11">
    <source>
        <dbReference type="Proteomes" id="UP000051461"/>
    </source>
</evidence>
<dbReference type="InterPro" id="IPR004534">
    <property type="entry name" value="SelA_trans"/>
</dbReference>
<comment type="catalytic activity">
    <reaction evidence="8">
        <text>L-seryl-tRNA(Sec) + selenophosphate + H(+) = L-selenocysteinyl-tRNA(Sec) + phosphate</text>
        <dbReference type="Rhea" id="RHEA:22728"/>
        <dbReference type="Rhea" id="RHEA-COMP:9742"/>
        <dbReference type="Rhea" id="RHEA-COMP:9743"/>
        <dbReference type="ChEBI" id="CHEBI:15378"/>
        <dbReference type="ChEBI" id="CHEBI:16144"/>
        <dbReference type="ChEBI" id="CHEBI:43474"/>
        <dbReference type="ChEBI" id="CHEBI:78533"/>
        <dbReference type="ChEBI" id="CHEBI:78573"/>
        <dbReference type="EC" id="2.9.1.1"/>
    </reaction>
</comment>
<dbReference type="EC" id="2.9.1.1" evidence="8"/>
<dbReference type="UniPathway" id="UPA00906">
    <property type="reaction ID" value="UER00896"/>
</dbReference>
<dbReference type="PANTHER" id="PTHR32328:SF0">
    <property type="entry name" value="L-SERYL-TRNA(SEC) SELENIUM TRANSFERASE"/>
    <property type="match status" value="1"/>
</dbReference>
<organism evidence="10 11">
    <name type="scientific">Loigolactobacillus bifermentans DSM 20003</name>
    <dbReference type="NCBI Taxonomy" id="1423726"/>
    <lineage>
        <taxon>Bacteria</taxon>
        <taxon>Bacillati</taxon>
        <taxon>Bacillota</taxon>
        <taxon>Bacilli</taxon>
        <taxon>Lactobacillales</taxon>
        <taxon>Lactobacillaceae</taxon>
        <taxon>Loigolactobacillus</taxon>
    </lineage>
</organism>
<sequence>MKQNLFAALPAMNTLMQSPAVKTLCDQYGYTLVKHTVQHVLTHWRSQIKAGDETEPTLALLVQQIQTAVHEKGDMSLRHVVNATGVVLHTNLGRAVLSPAIRDTFEQVAFGYSNLEYNLAEKQRGQRYHHTERLLQEITGAESVLVVNNNAAAVMLVLDTMVQQQEVIVSRGELVEIGDSFRIPDIITRGGGLLKEVGATNKTHLYDYERAITETTGALLKVHTSNYRMVGFAESVATADLSQLAHAHHLPLINDLGSGLLVDLQPYGLPAEPLIKEELKYADVVTFSGDKLLGGPQAGIIAGKKEYVDQMKHNQLTRALRVDKLTLTALEATLHLYQNPDKLLENVPTLRMITQSEATLANHAVDFMQRLLELPTLQVSHIKGESQVGGGSFPGYTLPTYLVTVTTPLYSATKLEAALRLGKPAIVARVENDQLQFDVRTLTATDDELIIQRLKELVSRDA</sequence>
<dbReference type="InterPro" id="IPR015421">
    <property type="entry name" value="PyrdxlP-dep_Trfase_major"/>
</dbReference>
<dbReference type="GO" id="GO:0001514">
    <property type="term" value="P:selenocysteine incorporation"/>
    <property type="evidence" value="ECO:0007669"/>
    <property type="project" value="UniProtKB-UniRule"/>
</dbReference>
<evidence type="ECO:0000256" key="4">
    <source>
        <dbReference type="ARBA" id="ARBA00022898"/>
    </source>
</evidence>
<dbReference type="GO" id="GO:0001717">
    <property type="term" value="P:conversion of seryl-tRNAsec to selenocys-tRNAsec"/>
    <property type="evidence" value="ECO:0007669"/>
    <property type="project" value="UniProtKB-UniRule"/>
</dbReference>
<dbReference type="PANTHER" id="PTHR32328">
    <property type="entry name" value="L-SERYL-TRNA(SEC) SELENIUM TRANSFERASE"/>
    <property type="match status" value="1"/>
</dbReference>
<dbReference type="AlphaFoldDB" id="A0A0R1GFJ9"/>
<comment type="cofactor">
    <cofactor evidence="1 8 9">
        <name>pyridoxal 5'-phosphate</name>
        <dbReference type="ChEBI" id="CHEBI:597326"/>
    </cofactor>
</comment>
<evidence type="ECO:0000256" key="1">
    <source>
        <dbReference type="ARBA" id="ARBA00001933"/>
    </source>
</evidence>
<dbReference type="PATRIC" id="fig|1423726.3.peg.1643"/>
<dbReference type="Proteomes" id="UP000051461">
    <property type="component" value="Unassembled WGS sequence"/>
</dbReference>
<protein>
    <recommendedName>
        <fullName evidence="8">L-seryl-tRNA(Sec) selenium transferase</fullName>
        <ecNumber evidence="8">2.9.1.1</ecNumber>
    </recommendedName>
    <alternativeName>
        <fullName evidence="8">Selenocysteine synthase</fullName>
        <shortName evidence="8">Sec synthase</shortName>
    </alternativeName>
    <alternativeName>
        <fullName evidence="8">Selenocysteinyl-tRNA(Sec) synthase</fullName>
    </alternativeName>
</protein>
<dbReference type="InterPro" id="IPR015424">
    <property type="entry name" value="PyrdxlP-dep_Trfase"/>
</dbReference>
<dbReference type="GO" id="GO:0005737">
    <property type="term" value="C:cytoplasm"/>
    <property type="evidence" value="ECO:0007669"/>
    <property type="project" value="UniProtKB-SubCell"/>
</dbReference>
<evidence type="ECO:0000256" key="9">
    <source>
        <dbReference type="PIRSR" id="PIRSR618319-50"/>
    </source>
</evidence>
<keyword evidence="5 8" id="KW-0648">Protein biosynthesis</keyword>
<feature type="modified residue" description="N6-(pyridoxal phosphate)lysine" evidence="8 9">
    <location>
        <position position="291"/>
    </location>
</feature>
<dbReference type="InterPro" id="IPR018319">
    <property type="entry name" value="SelA-like"/>
</dbReference>
<comment type="pathway">
    <text evidence="8">Aminoacyl-tRNA biosynthesis; selenocysteinyl-tRNA(Sec) biosynthesis; selenocysteinyl-tRNA(Sec) from L-seryl-tRNA(Sec) (bacterial route): step 1/1.</text>
</comment>
<dbReference type="Gene3D" id="3.90.1150.180">
    <property type="match status" value="1"/>
</dbReference>
<keyword evidence="3 8" id="KW-0808">Transferase</keyword>
<comment type="similarity">
    <text evidence="7 8">Belongs to the SelA family.</text>
</comment>
<dbReference type="NCBIfam" id="TIGR00474">
    <property type="entry name" value="selA"/>
    <property type="match status" value="1"/>
</dbReference>
<dbReference type="OrthoDB" id="9787096at2"/>
<keyword evidence="6 8" id="KW-0711">Selenium</keyword>
<evidence type="ECO:0000256" key="5">
    <source>
        <dbReference type="ARBA" id="ARBA00022917"/>
    </source>
</evidence>
<comment type="function">
    <text evidence="8">Converts seryl-tRNA(Sec) to selenocysteinyl-tRNA(Sec) required for selenoprotein biosynthesis.</text>
</comment>
<evidence type="ECO:0000256" key="3">
    <source>
        <dbReference type="ARBA" id="ARBA00022679"/>
    </source>
</evidence>
<accession>A0A0R1GFJ9</accession>
<keyword evidence="11" id="KW-1185">Reference proteome</keyword>
<reference evidence="10 11" key="1">
    <citation type="journal article" date="2015" name="Genome Announc.">
        <title>Expanding the biotechnology potential of lactobacilli through comparative genomics of 213 strains and associated genera.</title>
        <authorList>
            <person name="Sun Z."/>
            <person name="Harris H.M."/>
            <person name="McCann A."/>
            <person name="Guo C."/>
            <person name="Argimon S."/>
            <person name="Zhang W."/>
            <person name="Yang X."/>
            <person name="Jeffery I.B."/>
            <person name="Cooney J.C."/>
            <person name="Kagawa T.F."/>
            <person name="Liu W."/>
            <person name="Song Y."/>
            <person name="Salvetti E."/>
            <person name="Wrobel A."/>
            <person name="Rasinkangas P."/>
            <person name="Parkhill J."/>
            <person name="Rea M.C."/>
            <person name="O'Sullivan O."/>
            <person name="Ritari J."/>
            <person name="Douillard F.P."/>
            <person name="Paul Ross R."/>
            <person name="Yang R."/>
            <person name="Briner A.E."/>
            <person name="Felis G.E."/>
            <person name="de Vos W.M."/>
            <person name="Barrangou R."/>
            <person name="Klaenhammer T.R."/>
            <person name="Caufield P.W."/>
            <person name="Cui Y."/>
            <person name="Zhang H."/>
            <person name="O'Toole P.W."/>
        </authorList>
    </citation>
    <scope>NUCLEOTIDE SEQUENCE [LARGE SCALE GENOMIC DNA]</scope>
    <source>
        <strain evidence="10 11">DSM 20003</strain>
    </source>
</reference>
<evidence type="ECO:0000256" key="8">
    <source>
        <dbReference type="HAMAP-Rule" id="MF_00423"/>
    </source>
</evidence>
<dbReference type="Pfam" id="PF03841">
    <property type="entry name" value="SelA"/>
    <property type="match status" value="1"/>
</dbReference>
<comment type="caution">
    <text evidence="10">The sequence shown here is derived from an EMBL/GenBank/DDBJ whole genome shotgun (WGS) entry which is preliminary data.</text>
</comment>
<dbReference type="GO" id="GO:0004125">
    <property type="term" value="F:L-seryl-tRNA(Sec) selenium transferase activity"/>
    <property type="evidence" value="ECO:0007669"/>
    <property type="project" value="UniProtKB-UniRule"/>
</dbReference>
<gene>
    <name evidence="8" type="primary">selA</name>
    <name evidence="10" type="ORF">FC07_GL001584</name>
</gene>
<dbReference type="EMBL" id="AZDA01000133">
    <property type="protein sequence ID" value="KRK32840.1"/>
    <property type="molecule type" value="Genomic_DNA"/>
</dbReference>
<evidence type="ECO:0000313" key="10">
    <source>
        <dbReference type="EMBL" id="KRK32840.1"/>
    </source>
</evidence>
<keyword evidence="2 8" id="KW-0963">Cytoplasm</keyword>
<name>A0A0R1GFJ9_9LACO</name>
<proteinExistence type="inferred from homology"/>
<evidence type="ECO:0000256" key="6">
    <source>
        <dbReference type="ARBA" id="ARBA00023266"/>
    </source>
</evidence>
<dbReference type="SUPFAM" id="SSF53383">
    <property type="entry name" value="PLP-dependent transferases"/>
    <property type="match status" value="1"/>
</dbReference>
<dbReference type="RefSeq" id="WP_057905623.1">
    <property type="nucleotide sequence ID" value="NZ_AZDA01000133.1"/>
</dbReference>
<dbReference type="Gene3D" id="3.40.640.10">
    <property type="entry name" value="Type I PLP-dependent aspartate aminotransferase-like (Major domain)"/>
    <property type="match status" value="1"/>
</dbReference>
<dbReference type="HAMAP" id="MF_00423">
    <property type="entry name" value="SelA"/>
    <property type="match status" value="1"/>
</dbReference>
<comment type="subcellular location">
    <subcellularLocation>
        <location evidence="8">Cytoplasm</location>
    </subcellularLocation>
</comment>
<keyword evidence="4 8" id="KW-0663">Pyridoxal phosphate</keyword>
<evidence type="ECO:0000256" key="2">
    <source>
        <dbReference type="ARBA" id="ARBA00022490"/>
    </source>
</evidence>
<dbReference type="STRING" id="1423726.FC07_GL001584"/>